<dbReference type="CDD" id="cd01392">
    <property type="entry name" value="HTH_LacI"/>
    <property type="match status" value="1"/>
</dbReference>
<dbReference type="SUPFAM" id="SSF53822">
    <property type="entry name" value="Periplasmic binding protein-like I"/>
    <property type="match status" value="1"/>
</dbReference>
<dbReference type="PANTHER" id="PTHR30146:SF153">
    <property type="entry name" value="LACTOSE OPERON REPRESSOR"/>
    <property type="match status" value="1"/>
</dbReference>
<dbReference type="GO" id="GO:0000976">
    <property type="term" value="F:transcription cis-regulatory region binding"/>
    <property type="evidence" value="ECO:0007669"/>
    <property type="project" value="TreeGrafter"/>
</dbReference>
<dbReference type="CDD" id="cd01574">
    <property type="entry name" value="PBP1_LacI"/>
    <property type="match status" value="1"/>
</dbReference>
<protein>
    <submittedName>
        <fullName evidence="5">LacI family DNA-binding transcriptional regulator</fullName>
    </submittedName>
</protein>
<keyword evidence="1" id="KW-0805">Transcription regulation</keyword>
<keyword evidence="2 5" id="KW-0238">DNA-binding</keyword>
<dbReference type="Gene3D" id="1.10.260.40">
    <property type="entry name" value="lambda repressor-like DNA-binding domains"/>
    <property type="match status" value="1"/>
</dbReference>
<sequence>MADVALLAGVSHQTVSRVLNGHPHIRQSTRERVERAIAQLSYQPNTAARALVRGRSGLIGIVTGSGAFYGPRSAHQGVSAAARKAGYSVTSVELDDITEATLAAAVEDLSRLGVEGLIVVAGHDAAVDVARKRAGALPIVVVEGDLTRAAMSAGVDQVAGAVAATEHLIGLGHRRIAHISGPLHWCEARARLEGWQLAMGRSGLPAVHLLRGDWSPESGYTAGQQIAADAEITAVFASNDQMALGALRALREAGRSVPGDVSLVGFDDIPEAAYLFPPLTTVHQDFAAVGHQAIAVLAAALSGAELPTPGLLSAPLIERASTAPPRKDR</sequence>
<dbReference type="EMBL" id="JADKGK010000009">
    <property type="protein sequence ID" value="MBL0003182.1"/>
    <property type="molecule type" value="Genomic_DNA"/>
</dbReference>
<dbReference type="AlphaFoldDB" id="A0A9D7XYL2"/>
<dbReference type="InterPro" id="IPR028082">
    <property type="entry name" value="Peripla_BP_I"/>
</dbReference>
<dbReference type="InterPro" id="IPR010982">
    <property type="entry name" value="Lambda_DNA-bd_dom_sf"/>
</dbReference>
<evidence type="ECO:0000313" key="6">
    <source>
        <dbReference type="Proteomes" id="UP000886632"/>
    </source>
</evidence>
<dbReference type="PROSITE" id="PS50932">
    <property type="entry name" value="HTH_LACI_2"/>
    <property type="match status" value="1"/>
</dbReference>
<dbReference type="Gene3D" id="3.40.50.2300">
    <property type="match status" value="2"/>
</dbReference>
<dbReference type="GO" id="GO:0003700">
    <property type="term" value="F:DNA-binding transcription factor activity"/>
    <property type="evidence" value="ECO:0007669"/>
    <property type="project" value="TreeGrafter"/>
</dbReference>
<evidence type="ECO:0000256" key="2">
    <source>
        <dbReference type="ARBA" id="ARBA00023125"/>
    </source>
</evidence>
<organism evidence="5 6">
    <name type="scientific">Candidatus Phosphoribacter hodrii</name>
    <dbReference type="NCBI Taxonomy" id="2953743"/>
    <lineage>
        <taxon>Bacteria</taxon>
        <taxon>Bacillati</taxon>
        <taxon>Actinomycetota</taxon>
        <taxon>Actinomycetes</taxon>
        <taxon>Micrococcales</taxon>
        <taxon>Dermatophilaceae</taxon>
        <taxon>Candidatus Phosphoribacter</taxon>
    </lineage>
</organism>
<dbReference type="SUPFAM" id="SSF47413">
    <property type="entry name" value="lambda repressor-like DNA-binding domains"/>
    <property type="match status" value="1"/>
</dbReference>
<dbReference type="PANTHER" id="PTHR30146">
    <property type="entry name" value="LACI-RELATED TRANSCRIPTIONAL REPRESSOR"/>
    <property type="match status" value="1"/>
</dbReference>
<evidence type="ECO:0000256" key="1">
    <source>
        <dbReference type="ARBA" id="ARBA00023015"/>
    </source>
</evidence>
<keyword evidence="3" id="KW-0804">Transcription</keyword>
<dbReference type="Pfam" id="PF13377">
    <property type="entry name" value="Peripla_BP_3"/>
    <property type="match status" value="1"/>
</dbReference>
<dbReference type="Proteomes" id="UP000886632">
    <property type="component" value="Unassembled WGS sequence"/>
</dbReference>
<dbReference type="SMART" id="SM00354">
    <property type="entry name" value="HTH_LACI"/>
    <property type="match status" value="1"/>
</dbReference>
<feature type="domain" description="HTH lacI-type" evidence="4">
    <location>
        <begin position="1"/>
        <end position="53"/>
    </location>
</feature>
<evidence type="ECO:0000259" key="4">
    <source>
        <dbReference type="PROSITE" id="PS50932"/>
    </source>
</evidence>
<dbReference type="InterPro" id="IPR000843">
    <property type="entry name" value="HTH_LacI"/>
</dbReference>
<dbReference type="Pfam" id="PF00356">
    <property type="entry name" value="LacI"/>
    <property type="match status" value="1"/>
</dbReference>
<gene>
    <name evidence="5" type="ORF">IPP00_04070</name>
</gene>
<accession>A0A9D7XYL2</accession>
<comment type="caution">
    <text evidence="5">The sequence shown here is derived from an EMBL/GenBank/DDBJ whole genome shotgun (WGS) entry which is preliminary data.</text>
</comment>
<dbReference type="PROSITE" id="PS00356">
    <property type="entry name" value="HTH_LACI_1"/>
    <property type="match status" value="1"/>
</dbReference>
<reference evidence="5" key="1">
    <citation type="submission" date="2020-10" db="EMBL/GenBank/DDBJ databases">
        <title>Connecting structure to function with the recovery of over 1000 high-quality activated sludge metagenome-assembled genomes encoding full-length rRNA genes using long-read sequencing.</title>
        <authorList>
            <person name="Singleton C.M."/>
            <person name="Petriglieri F."/>
            <person name="Kristensen J.M."/>
            <person name="Kirkegaard R.H."/>
            <person name="Michaelsen T.Y."/>
            <person name="Andersen M.H."/>
            <person name="Karst S.M."/>
            <person name="Dueholm M.S."/>
            <person name="Nielsen P.H."/>
            <person name="Albertsen M."/>
        </authorList>
    </citation>
    <scope>NUCLEOTIDE SEQUENCE</scope>
    <source>
        <strain evidence="5">Ribe_18-Q3-R11-54_MAXAC.001</strain>
    </source>
</reference>
<evidence type="ECO:0000256" key="3">
    <source>
        <dbReference type="ARBA" id="ARBA00023163"/>
    </source>
</evidence>
<name>A0A9D7XYL2_9MICO</name>
<dbReference type="InterPro" id="IPR046335">
    <property type="entry name" value="LacI/GalR-like_sensor"/>
</dbReference>
<proteinExistence type="predicted"/>
<evidence type="ECO:0000313" key="5">
    <source>
        <dbReference type="EMBL" id="MBL0003182.1"/>
    </source>
</evidence>